<dbReference type="Proteomes" id="UP000309997">
    <property type="component" value="Unassembled WGS sequence"/>
</dbReference>
<comment type="caution">
    <text evidence="1">The sequence shown here is derived from an EMBL/GenBank/DDBJ whole genome shotgun (WGS) entry which is preliminary data.</text>
</comment>
<sequence length="144" mass="15717">MVDTVPSLVISLRYGGSSSNAMIQGMGMVGKILRMAHLQSILKNVILEEHKDAASNHSVWALSLDSESCHDNSPIWDVKKRTLEGFSFFSEDETDKITKATAHQTDQNMDVEEPSNGKIKRKAEKSSGVARKKGKTAGGKPCNV</sequence>
<reference evidence="1 2" key="1">
    <citation type="journal article" date="2024" name="Plant Biotechnol. J.">
        <title>Genome and CRISPR/Cas9 system of a widespread forest tree (Populus alba) in the world.</title>
        <authorList>
            <person name="Liu Y.J."/>
            <person name="Jiang P.F."/>
            <person name="Han X.M."/>
            <person name="Li X.Y."/>
            <person name="Wang H.M."/>
            <person name="Wang Y.J."/>
            <person name="Wang X.X."/>
            <person name="Zeng Q.Y."/>
        </authorList>
    </citation>
    <scope>NUCLEOTIDE SEQUENCE [LARGE SCALE GENOMIC DNA]</scope>
    <source>
        <strain evidence="2">cv. PAL-ZL1</strain>
    </source>
</reference>
<evidence type="ECO:0000313" key="1">
    <source>
        <dbReference type="EMBL" id="KAL3570426.1"/>
    </source>
</evidence>
<gene>
    <name evidence="1" type="ORF">D5086_027675</name>
</gene>
<protein>
    <submittedName>
        <fullName evidence="1">Uncharacterized protein</fullName>
    </submittedName>
</protein>
<organism evidence="1 2">
    <name type="scientific">Populus alba</name>
    <name type="common">White poplar</name>
    <dbReference type="NCBI Taxonomy" id="43335"/>
    <lineage>
        <taxon>Eukaryota</taxon>
        <taxon>Viridiplantae</taxon>
        <taxon>Streptophyta</taxon>
        <taxon>Embryophyta</taxon>
        <taxon>Tracheophyta</taxon>
        <taxon>Spermatophyta</taxon>
        <taxon>Magnoliopsida</taxon>
        <taxon>eudicotyledons</taxon>
        <taxon>Gunneridae</taxon>
        <taxon>Pentapetalae</taxon>
        <taxon>rosids</taxon>
        <taxon>fabids</taxon>
        <taxon>Malpighiales</taxon>
        <taxon>Salicaceae</taxon>
        <taxon>Saliceae</taxon>
        <taxon>Populus</taxon>
    </lineage>
</organism>
<proteinExistence type="predicted"/>
<dbReference type="EMBL" id="RCHU02000015">
    <property type="protein sequence ID" value="KAL3570426.1"/>
    <property type="molecule type" value="Genomic_DNA"/>
</dbReference>
<accession>A0ACC4AWV5</accession>
<name>A0ACC4AWV5_POPAL</name>
<evidence type="ECO:0000313" key="2">
    <source>
        <dbReference type="Proteomes" id="UP000309997"/>
    </source>
</evidence>
<keyword evidence="2" id="KW-1185">Reference proteome</keyword>